<evidence type="ECO:0000256" key="1">
    <source>
        <dbReference type="ARBA" id="ARBA00022741"/>
    </source>
</evidence>
<comment type="function">
    <text evidence="6">RNA helicase.</text>
</comment>
<comment type="caution">
    <text evidence="8">The sequence shown here is derived from an EMBL/GenBank/DDBJ whole genome shotgun (WGS) entry which is preliminary data.</text>
</comment>
<gene>
    <name evidence="8" type="ORF">CASFOL_008464</name>
</gene>
<protein>
    <recommendedName>
        <fullName evidence="6">ATP-dependent RNA helicase</fullName>
        <ecNumber evidence="6">3.6.4.13</ecNumber>
    </recommendedName>
</protein>
<comment type="similarity">
    <text evidence="6">Belongs to the DEAD box helicase family.</text>
</comment>
<dbReference type="AlphaFoldDB" id="A0ABD3DZ21"/>
<dbReference type="GO" id="GO:0003723">
    <property type="term" value="F:RNA binding"/>
    <property type="evidence" value="ECO:0007669"/>
    <property type="project" value="UniProtKB-UniRule"/>
</dbReference>
<dbReference type="EC" id="3.6.4.13" evidence="6"/>
<name>A0ABD3DZ21_9LAMI</name>
<evidence type="ECO:0000256" key="6">
    <source>
        <dbReference type="RuleBase" id="RU365068"/>
    </source>
</evidence>
<dbReference type="SUPFAM" id="SSF52540">
    <property type="entry name" value="P-loop containing nucleoside triphosphate hydrolases"/>
    <property type="match status" value="1"/>
</dbReference>
<evidence type="ECO:0000256" key="3">
    <source>
        <dbReference type="ARBA" id="ARBA00022806"/>
    </source>
</evidence>
<comment type="domain">
    <text evidence="6">The Q motif is unique to and characteristic of the DEAD box family of RNA helicases and controls ATP binding and hydrolysis.</text>
</comment>
<dbReference type="EMBL" id="JAVIJP010000009">
    <property type="protein sequence ID" value="KAL3647496.1"/>
    <property type="molecule type" value="Genomic_DNA"/>
</dbReference>
<keyword evidence="2 6" id="KW-0378">Hydrolase</keyword>
<dbReference type="InterPro" id="IPR011545">
    <property type="entry name" value="DEAD/DEAH_box_helicase_dom"/>
</dbReference>
<evidence type="ECO:0000259" key="7">
    <source>
        <dbReference type="PROSITE" id="PS51195"/>
    </source>
</evidence>
<reference evidence="9" key="1">
    <citation type="journal article" date="2024" name="IScience">
        <title>Strigolactones Initiate the Formation of Haustorium-like Structures in Castilleja.</title>
        <authorList>
            <person name="Buerger M."/>
            <person name="Peterson D."/>
            <person name="Chory J."/>
        </authorList>
    </citation>
    <scope>NUCLEOTIDE SEQUENCE [LARGE SCALE GENOMIC DNA]</scope>
</reference>
<dbReference type="PROSITE" id="PS51195">
    <property type="entry name" value="Q_MOTIF"/>
    <property type="match status" value="1"/>
</dbReference>
<organism evidence="8 9">
    <name type="scientific">Castilleja foliolosa</name>
    <dbReference type="NCBI Taxonomy" id="1961234"/>
    <lineage>
        <taxon>Eukaryota</taxon>
        <taxon>Viridiplantae</taxon>
        <taxon>Streptophyta</taxon>
        <taxon>Embryophyta</taxon>
        <taxon>Tracheophyta</taxon>
        <taxon>Spermatophyta</taxon>
        <taxon>Magnoliopsida</taxon>
        <taxon>eudicotyledons</taxon>
        <taxon>Gunneridae</taxon>
        <taxon>Pentapetalae</taxon>
        <taxon>asterids</taxon>
        <taxon>lamiids</taxon>
        <taxon>Lamiales</taxon>
        <taxon>Orobanchaceae</taxon>
        <taxon>Pedicularideae</taxon>
        <taxon>Castillejinae</taxon>
        <taxon>Castilleja</taxon>
    </lineage>
</organism>
<keyword evidence="3 6" id="KW-0347">Helicase</keyword>
<dbReference type="InterPro" id="IPR027417">
    <property type="entry name" value="P-loop_NTPase"/>
</dbReference>
<dbReference type="PANTHER" id="PTHR24031">
    <property type="entry name" value="RNA HELICASE"/>
    <property type="match status" value="1"/>
</dbReference>
<evidence type="ECO:0000313" key="8">
    <source>
        <dbReference type="EMBL" id="KAL3647496.1"/>
    </source>
</evidence>
<dbReference type="GO" id="GO:0003724">
    <property type="term" value="F:RNA helicase activity"/>
    <property type="evidence" value="ECO:0007669"/>
    <property type="project" value="UniProtKB-EC"/>
</dbReference>
<evidence type="ECO:0000256" key="4">
    <source>
        <dbReference type="ARBA" id="ARBA00022840"/>
    </source>
</evidence>
<proteinExistence type="inferred from homology"/>
<evidence type="ECO:0000313" key="9">
    <source>
        <dbReference type="Proteomes" id="UP001632038"/>
    </source>
</evidence>
<dbReference type="GO" id="GO:0016787">
    <property type="term" value="F:hydrolase activity"/>
    <property type="evidence" value="ECO:0007669"/>
    <property type="project" value="UniProtKB-KW"/>
</dbReference>
<accession>A0ABD3DZ21</accession>
<keyword evidence="4 6" id="KW-0067">ATP-binding</keyword>
<keyword evidence="9" id="KW-1185">Reference proteome</keyword>
<comment type="catalytic activity">
    <reaction evidence="6">
        <text>ATP + H2O = ADP + phosphate + H(+)</text>
        <dbReference type="Rhea" id="RHEA:13065"/>
        <dbReference type="ChEBI" id="CHEBI:15377"/>
        <dbReference type="ChEBI" id="CHEBI:15378"/>
        <dbReference type="ChEBI" id="CHEBI:30616"/>
        <dbReference type="ChEBI" id="CHEBI:43474"/>
        <dbReference type="ChEBI" id="CHEBI:456216"/>
        <dbReference type="EC" id="3.6.4.13"/>
    </reaction>
</comment>
<sequence length="221" mass="24499">MVTLLAMLKQALLKEDVDLRTKAKRVVNLQSCYKVSGYICTGRRTYMATVDHSASLVIGQKAKFHPVTNHHIPTVYFKFATYETIKTRIKDTRLLTGWFDKCNNSPLSLKAIKDAGYERMTLVQEATLPVILNEVKDVLAKARTGTGKTVAFLSPCMMGVGTDYGNDEEKVGNDTGVRLWSMKIGTKPIILAKANAQAAKNKVTRLQSTMEPLRYGGVARP</sequence>
<feature type="short sequence motif" description="Q motif" evidence="5">
    <location>
        <begin position="97"/>
        <end position="125"/>
    </location>
</feature>
<feature type="domain" description="DEAD-box RNA helicase Q" evidence="7">
    <location>
        <begin position="97"/>
        <end position="125"/>
    </location>
</feature>
<dbReference type="GO" id="GO:0005524">
    <property type="term" value="F:ATP binding"/>
    <property type="evidence" value="ECO:0007669"/>
    <property type="project" value="UniProtKB-UniRule"/>
</dbReference>
<dbReference type="Pfam" id="PF00270">
    <property type="entry name" value="DEAD"/>
    <property type="match status" value="1"/>
</dbReference>
<evidence type="ECO:0000256" key="2">
    <source>
        <dbReference type="ARBA" id="ARBA00022801"/>
    </source>
</evidence>
<keyword evidence="1 6" id="KW-0547">Nucleotide-binding</keyword>
<dbReference type="InterPro" id="IPR014014">
    <property type="entry name" value="RNA_helicase_DEAD_Q_motif"/>
</dbReference>
<evidence type="ECO:0000256" key="5">
    <source>
        <dbReference type="PROSITE-ProRule" id="PRU00552"/>
    </source>
</evidence>
<dbReference type="Gene3D" id="3.40.50.300">
    <property type="entry name" value="P-loop containing nucleotide triphosphate hydrolases"/>
    <property type="match status" value="1"/>
</dbReference>
<keyword evidence="6" id="KW-0694">RNA-binding</keyword>
<dbReference type="Proteomes" id="UP001632038">
    <property type="component" value="Unassembled WGS sequence"/>
</dbReference>